<evidence type="ECO:0000313" key="3">
    <source>
        <dbReference type="Proteomes" id="UP001066276"/>
    </source>
</evidence>
<sequence length="121" mass="12768">MHAALLALGEAPAAARPGSWSRALAASQRQERWAGPGGGMGRAEEKRQGTGTGSEGIPEQPGSCTHQEGGLKRAPHASSPLVYLRFVYSSAVPTNLASERFVKKAVKVSIKRNLSNVGYLQ</sequence>
<evidence type="ECO:0000313" key="2">
    <source>
        <dbReference type="EMBL" id="KAJ1178690.1"/>
    </source>
</evidence>
<gene>
    <name evidence="2" type="ORF">NDU88_003932</name>
</gene>
<proteinExistence type="predicted"/>
<organism evidence="2 3">
    <name type="scientific">Pleurodeles waltl</name>
    <name type="common">Iberian ribbed newt</name>
    <dbReference type="NCBI Taxonomy" id="8319"/>
    <lineage>
        <taxon>Eukaryota</taxon>
        <taxon>Metazoa</taxon>
        <taxon>Chordata</taxon>
        <taxon>Craniata</taxon>
        <taxon>Vertebrata</taxon>
        <taxon>Euteleostomi</taxon>
        <taxon>Amphibia</taxon>
        <taxon>Batrachia</taxon>
        <taxon>Caudata</taxon>
        <taxon>Salamandroidea</taxon>
        <taxon>Salamandridae</taxon>
        <taxon>Pleurodelinae</taxon>
        <taxon>Pleurodeles</taxon>
    </lineage>
</organism>
<name>A0AAV7TPT5_PLEWA</name>
<dbReference type="AlphaFoldDB" id="A0AAV7TPT5"/>
<protein>
    <submittedName>
        <fullName evidence="2">Uncharacterized protein</fullName>
    </submittedName>
</protein>
<comment type="caution">
    <text evidence="2">The sequence shown here is derived from an EMBL/GenBank/DDBJ whole genome shotgun (WGS) entry which is preliminary data.</text>
</comment>
<feature type="region of interest" description="Disordered" evidence="1">
    <location>
        <begin position="11"/>
        <end position="74"/>
    </location>
</feature>
<keyword evidence="3" id="KW-1185">Reference proteome</keyword>
<reference evidence="2" key="1">
    <citation type="journal article" date="2022" name="bioRxiv">
        <title>Sequencing and chromosome-scale assembly of the giantPleurodeles waltlgenome.</title>
        <authorList>
            <person name="Brown T."/>
            <person name="Elewa A."/>
            <person name="Iarovenko S."/>
            <person name="Subramanian E."/>
            <person name="Araus A.J."/>
            <person name="Petzold A."/>
            <person name="Susuki M."/>
            <person name="Suzuki K.-i.T."/>
            <person name="Hayashi T."/>
            <person name="Toyoda A."/>
            <person name="Oliveira C."/>
            <person name="Osipova E."/>
            <person name="Leigh N.D."/>
            <person name="Simon A."/>
            <person name="Yun M.H."/>
        </authorList>
    </citation>
    <scope>NUCLEOTIDE SEQUENCE</scope>
    <source>
        <strain evidence="2">20211129_DDA</strain>
        <tissue evidence="2">Liver</tissue>
    </source>
</reference>
<accession>A0AAV7TPT5</accession>
<evidence type="ECO:0000256" key="1">
    <source>
        <dbReference type="SAM" id="MobiDB-lite"/>
    </source>
</evidence>
<dbReference type="Proteomes" id="UP001066276">
    <property type="component" value="Chromosome 3_2"/>
</dbReference>
<dbReference type="EMBL" id="JANPWB010000006">
    <property type="protein sequence ID" value="KAJ1178690.1"/>
    <property type="molecule type" value="Genomic_DNA"/>
</dbReference>